<sequence>MEAASIPQPRSLQADAMLPFALWPVADLIDGHRTVSAIANALSLSVGTVVSALGAIERELGVTLTDRAVVPTPVSTPSMTAADAFDIVVDAAVNLVGPMGEVIAEDAIDEVGETASAADLAYRVAQDLREPQRSTFLAKVRAKGIA</sequence>
<evidence type="ECO:0000259" key="1">
    <source>
        <dbReference type="Pfam" id="PF26309"/>
    </source>
</evidence>
<accession>A0A318SFR4</accession>
<organism evidence="2 3">
    <name type="scientific">Deinococcus yavapaiensis KR-236</name>
    <dbReference type="NCBI Taxonomy" id="694435"/>
    <lineage>
        <taxon>Bacteria</taxon>
        <taxon>Thermotogati</taxon>
        <taxon>Deinococcota</taxon>
        <taxon>Deinococci</taxon>
        <taxon>Deinococcales</taxon>
        <taxon>Deinococcaceae</taxon>
        <taxon>Deinococcus</taxon>
    </lineage>
</organism>
<dbReference type="EMBL" id="QJSX01000002">
    <property type="protein sequence ID" value="PYE55716.1"/>
    <property type="molecule type" value="Genomic_DNA"/>
</dbReference>
<dbReference type="RefSeq" id="WP_110885276.1">
    <property type="nucleotide sequence ID" value="NZ_QJSX01000002.1"/>
</dbReference>
<evidence type="ECO:0000313" key="2">
    <source>
        <dbReference type="EMBL" id="PYE55716.1"/>
    </source>
</evidence>
<proteinExistence type="predicted"/>
<dbReference type="AlphaFoldDB" id="A0A318SFR4"/>
<dbReference type="Proteomes" id="UP000248326">
    <property type="component" value="Unassembled WGS sequence"/>
</dbReference>
<dbReference type="OrthoDB" id="72988at2"/>
<dbReference type="InterPro" id="IPR058395">
    <property type="entry name" value="DUF8082"/>
</dbReference>
<keyword evidence="3" id="KW-1185">Reference proteome</keyword>
<gene>
    <name evidence="2" type="ORF">DES52_10279</name>
</gene>
<protein>
    <recommendedName>
        <fullName evidence="1">DUF8082 domain-containing protein</fullName>
    </recommendedName>
</protein>
<name>A0A318SFR4_9DEIO</name>
<comment type="caution">
    <text evidence="2">The sequence shown here is derived from an EMBL/GenBank/DDBJ whole genome shotgun (WGS) entry which is preliminary data.</text>
</comment>
<evidence type="ECO:0000313" key="3">
    <source>
        <dbReference type="Proteomes" id="UP000248326"/>
    </source>
</evidence>
<feature type="domain" description="DUF8082" evidence="1">
    <location>
        <begin position="90"/>
        <end position="142"/>
    </location>
</feature>
<dbReference type="Pfam" id="PF26309">
    <property type="entry name" value="DUF8082"/>
    <property type="match status" value="1"/>
</dbReference>
<reference evidence="2 3" key="1">
    <citation type="submission" date="2018-06" db="EMBL/GenBank/DDBJ databases">
        <title>Genomic Encyclopedia of Type Strains, Phase IV (KMG-IV): sequencing the most valuable type-strain genomes for metagenomic binning, comparative biology and taxonomic classification.</title>
        <authorList>
            <person name="Goeker M."/>
        </authorList>
    </citation>
    <scope>NUCLEOTIDE SEQUENCE [LARGE SCALE GENOMIC DNA]</scope>
    <source>
        <strain evidence="2 3">DSM 18048</strain>
    </source>
</reference>